<reference evidence="1 2" key="1">
    <citation type="submission" date="2019-07" db="EMBL/GenBank/DDBJ databases">
        <title>Genomes of Cafeteria roenbergensis.</title>
        <authorList>
            <person name="Fischer M.G."/>
            <person name="Hackl T."/>
            <person name="Roman M."/>
        </authorList>
    </citation>
    <scope>NUCLEOTIDE SEQUENCE [LARGE SCALE GENOMIC DNA]</scope>
    <source>
        <strain evidence="1 2">BVI</strain>
    </source>
</reference>
<keyword evidence="2" id="KW-1185">Reference proteome</keyword>
<evidence type="ECO:0000313" key="2">
    <source>
        <dbReference type="Proteomes" id="UP000323011"/>
    </source>
</evidence>
<evidence type="ECO:0000313" key="1">
    <source>
        <dbReference type="EMBL" id="KAA0146482.1"/>
    </source>
</evidence>
<dbReference type="Proteomes" id="UP000323011">
    <property type="component" value="Unassembled WGS sequence"/>
</dbReference>
<gene>
    <name evidence="1" type="ORF">FNF29_08013</name>
</gene>
<dbReference type="InterPro" id="IPR027417">
    <property type="entry name" value="P-loop_NTPase"/>
</dbReference>
<accession>A0A5A8C0C5</accession>
<dbReference type="EMBL" id="VLTN01000085">
    <property type="protein sequence ID" value="KAA0146482.1"/>
    <property type="molecule type" value="Genomic_DNA"/>
</dbReference>
<sequence length="739" mass="81055">MLWSACSTVFYNGTGDARSVPVRPLSSAAPEAGSQLFSTDTDQWAADNTPREFARRDAVGLALGTLSLSFASPKNARARVELGQDHFEFIVEMAAAKGLRSADNEDIIPLLGRLGTASIELSHCTDIDAVLQHARVTLDMPGGKAQLAKWHRLGHLQSVAGGFAEVMVKPSTIATVQEHAKKLLLKAEEQEKRVTFVTAMSAVVEYSSSCRQSGQLAGYDELQAAKLAWKSLRTAQTDPRLSLFLGTYLRTDVACNAVEGIFDLAFRERRRTSTNVKLLFGPKGSGKTTLVWEAAKAVVNSIPSSCLFDVVVVKIDGSGLQSVVEAADNQGGFVPHPAACVQFALWQAGLLRGTRLERNMESNPWDPRSWVRTFDAVISGATSTVGRKVRIFLIMDEILEFYKSSPMAQLFRTQLTGLMNAVPDFETIVMVSSTIGLRVLLSPESVLDDPRIHVYKGLEGHLLCDNAIKITYLGNLQRFTGDQAVRFMLSCLPELRKSTLSDIPRIVNELRGELHAEPPANAEQLDQLRNRPAWKFKELSKRKDFGQDARVEAERLVDLGILHQAEPERFRLSSNFMRLLSLRVLDEMGSCGLHPRQILAMLDATGASGEAMELLAVEGILQLLPPLKVEASDSGQALPMDKFFKEMPDKFGADAVAVLELDALDGSKTRHVIRVQVKVSSDKGLHPFKSEANGVPVYVVPIVADHEVMLDVWPARVKKFASATGIKHYSKPMPKSSGK</sequence>
<proteinExistence type="predicted"/>
<organism evidence="1 2">
    <name type="scientific">Cafeteria roenbergensis</name>
    <name type="common">Marine flagellate</name>
    <dbReference type="NCBI Taxonomy" id="33653"/>
    <lineage>
        <taxon>Eukaryota</taxon>
        <taxon>Sar</taxon>
        <taxon>Stramenopiles</taxon>
        <taxon>Bigyra</taxon>
        <taxon>Opalozoa</taxon>
        <taxon>Bicosoecida</taxon>
        <taxon>Cafeteriaceae</taxon>
        <taxon>Cafeteria</taxon>
    </lineage>
</organism>
<dbReference type="SUPFAM" id="SSF52540">
    <property type="entry name" value="P-loop containing nucleoside triphosphate hydrolases"/>
    <property type="match status" value="1"/>
</dbReference>
<comment type="caution">
    <text evidence="1">The sequence shown here is derived from an EMBL/GenBank/DDBJ whole genome shotgun (WGS) entry which is preliminary data.</text>
</comment>
<protein>
    <submittedName>
        <fullName evidence="1">Uncharacterized protein</fullName>
    </submittedName>
</protein>
<name>A0A5A8C0C5_CAFRO</name>
<dbReference type="AlphaFoldDB" id="A0A5A8C0C5"/>